<evidence type="ECO:0000313" key="1">
    <source>
        <dbReference type="EMBL" id="GBN16799.1"/>
    </source>
</evidence>
<proteinExistence type="predicted"/>
<dbReference type="Proteomes" id="UP000499080">
    <property type="component" value="Unassembled WGS sequence"/>
</dbReference>
<name>A0A4Y2LQR3_ARAVE</name>
<sequence>MGQVVHKKLSYVILPEWFPKRFARKCFRRQPMESEMATFPHTSLLSGIGLSIYLSVNTINQKSKYLEGRNLVCSLYTKLSTTAKFWTKSVHWRFLSLPVRVRVEEITHELTKLYCYKHGKSLPGNISLIVGRRHLQRFLLNIEGGHPMTLDLGDHFGDKAKILKNARMFAEDI</sequence>
<protein>
    <submittedName>
        <fullName evidence="1">Uncharacterized protein</fullName>
    </submittedName>
</protein>
<organism evidence="1 2">
    <name type="scientific">Araneus ventricosus</name>
    <name type="common">Orbweaver spider</name>
    <name type="synonym">Epeira ventricosa</name>
    <dbReference type="NCBI Taxonomy" id="182803"/>
    <lineage>
        <taxon>Eukaryota</taxon>
        <taxon>Metazoa</taxon>
        <taxon>Ecdysozoa</taxon>
        <taxon>Arthropoda</taxon>
        <taxon>Chelicerata</taxon>
        <taxon>Arachnida</taxon>
        <taxon>Araneae</taxon>
        <taxon>Araneomorphae</taxon>
        <taxon>Entelegynae</taxon>
        <taxon>Araneoidea</taxon>
        <taxon>Araneidae</taxon>
        <taxon>Araneus</taxon>
    </lineage>
</organism>
<comment type="caution">
    <text evidence="1">The sequence shown here is derived from an EMBL/GenBank/DDBJ whole genome shotgun (WGS) entry which is preliminary data.</text>
</comment>
<gene>
    <name evidence="1" type="ORF">AVEN_218462_1</name>
</gene>
<dbReference type="EMBL" id="BGPR01006187">
    <property type="protein sequence ID" value="GBN16799.1"/>
    <property type="molecule type" value="Genomic_DNA"/>
</dbReference>
<keyword evidence="2" id="KW-1185">Reference proteome</keyword>
<reference evidence="1 2" key="1">
    <citation type="journal article" date="2019" name="Sci. Rep.">
        <title>Orb-weaving spider Araneus ventricosus genome elucidates the spidroin gene catalogue.</title>
        <authorList>
            <person name="Kono N."/>
            <person name="Nakamura H."/>
            <person name="Ohtoshi R."/>
            <person name="Moran D.A.P."/>
            <person name="Shinohara A."/>
            <person name="Yoshida Y."/>
            <person name="Fujiwara M."/>
            <person name="Mori M."/>
            <person name="Tomita M."/>
            <person name="Arakawa K."/>
        </authorList>
    </citation>
    <scope>NUCLEOTIDE SEQUENCE [LARGE SCALE GENOMIC DNA]</scope>
</reference>
<evidence type="ECO:0000313" key="2">
    <source>
        <dbReference type="Proteomes" id="UP000499080"/>
    </source>
</evidence>
<dbReference type="AlphaFoldDB" id="A0A4Y2LQR3"/>
<accession>A0A4Y2LQR3</accession>